<name>A0A0C2J5W9_9ACTN</name>
<dbReference type="RefSeq" id="WP_040276479.1">
    <property type="nucleotide sequence ID" value="NZ_JROO01000048.1"/>
</dbReference>
<keyword evidence="2" id="KW-1185">Reference proteome</keyword>
<dbReference type="AlphaFoldDB" id="A0A0C2J5W9"/>
<evidence type="ECO:0000313" key="1">
    <source>
        <dbReference type="EMBL" id="KIH96806.1"/>
    </source>
</evidence>
<dbReference type="EMBL" id="JROO01000048">
    <property type="protein sequence ID" value="KIH96806.1"/>
    <property type="molecule type" value="Genomic_DNA"/>
</dbReference>
<accession>A0A0C2J5W9</accession>
<dbReference type="OrthoDB" id="198436at2"/>
<protein>
    <submittedName>
        <fullName evidence="1">Uncharacterized protein</fullName>
    </submittedName>
</protein>
<comment type="caution">
    <text evidence="1">The sequence shown here is derived from an EMBL/GenBank/DDBJ whole genome shotgun (WGS) entry which is preliminary data.</text>
</comment>
<evidence type="ECO:0000313" key="2">
    <source>
        <dbReference type="Proteomes" id="UP000031675"/>
    </source>
</evidence>
<organism evidence="1 2">
    <name type="scientific">Streptomonospora alba</name>
    <dbReference type="NCBI Taxonomy" id="183763"/>
    <lineage>
        <taxon>Bacteria</taxon>
        <taxon>Bacillati</taxon>
        <taxon>Actinomycetota</taxon>
        <taxon>Actinomycetes</taxon>
        <taxon>Streptosporangiales</taxon>
        <taxon>Nocardiopsidaceae</taxon>
        <taxon>Streptomonospora</taxon>
    </lineage>
</organism>
<proteinExistence type="predicted"/>
<dbReference type="STRING" id="183763.LP52_23050"/>
<gene>
    <name evidence="1" type="ORF">LP52_23050</name>
</gene>
<reference evidence="2" key="1">
    <citation type="journal article" date="2015" name="Chem. Biol.">
        <title>Structure, bioactivity, and resistance mechanism of streptomonomicin, an unusual lasso Peptide from an understudied halophilic actinomycete.</title>
        <authorList>
            <person name="Metelev M."/>
            <person name="Tietz J.I."/>
            <person name="Melby J.O."/>
            <person name="Blair P.M."/>
            <person name="Zhu L."/>
            <person name="Livnat I."/>
            <person name="Severinov K."/>
            <person name="Mitchell D.A."/>
        </authorList>
    </citation>
    <scope>NUCLEOTIDE SEQUENCE [LARGE SCALE GENOMIC DNA]</scope>
    <source>
        <strain evidence="2">YIM 90003</strain>
    </source>
</reference>
<sequence length="89" mass="9549">MPRPWEADPSAGFRRRIGKAPLALGVTKAGPDCPDIWELDNGDIAVIGRDATDAYRGRLPDGVSISADERLVVIPRVMLTAAKPEIPDA</sequence>
<dbReference type="Proteomes" id="UP000031675">
    <property type="component" value="Unassembled WGS sequence"/>
</dbReference>